<feature type="domain" description="CCHC-type" evidence="3">
    <location>
        <begin position="244"/>
        <end position="259"/>
    </location>
</feature>
<evidence type="ECO:0000313" key="4">
    <source>
        <dbReference type="EMBL" id="OVA18883.1"/>
    </source>
</evidence>
<accession>A0A200R888</accession>
<dbReference type="SUPFAM" id="SSF57756">
    <property type="entry name" value="Retrovirus zinc finger-like domains"/>
    <property type="match status" value="3"/>
</dbReference>
<dbReference type="OrthoDB" id="427960at2759"/>
<feature type="compositionally biased region" description="Basic residues" evidence="2">
    <location>
        <begin position="90"/>
        <end position="101"/>
    </location>
</feature>
<dbReference type="SMART" id="SM00343">
    <property type="entry name" value="ZnF_C2HC"/>
    <property type="match status" value="6"/>
</dbReference>
<proteinExistence type="predicted"/>
<feature type="compositionally biased region" description="Polar residues" evidence="2">
    <location>
        <begin position="451"/>
        <end position="474"/>
    </location>
</feature>
<dbReference type="InterPro" id="IPR036875">
    <property type="entry name" value="Znf_CCHC_sf"/>
</dbReference>
<keyword evidence="5" id="KW-1185">Reference proteome</keyword>
<dbReference type="STRING" id="56857.A0A200R888"/>
<dbReference type="Gene3D" id="4.10.60.10">
    <property type="entry name" value="Zinc finger, CCHC-type"/>
    <property type="match status" value="4"/>
</dbReference>
<comment type="caution">
    <text evidence="4">The sequence shown here is derived from an EMBL/GenBank/DDBJ whole genome shotgun (WGS) entry which is preliminary data.</text>
</comment>
<dbReference type="PROSITE" id="PS50158">
    <property type="entry name" value="ZF_CCHC"/>
    <property type="match status" value="4"/>
</dbReference>
<sequence>MMRAKVEEDNEDETGKSVIVLSSSDDEEANEDLSLEIVEKARVRESKRKRGQDLVISLSSSSSDEVEVVADRSNCGSGGVTASLAVPELKKRKKNKKKKKDKIIDKEEEKEKEKTPNFVEEEKVETVKPVEIEIVGVVGTEDVEERAKSMETEVVGNVGTEEVAGRAKSMHTEGAELLDNVVLRKLLRGPRYFDPPDSSWSTCYNCGEEGHMAVNCTLKKRKKPCFVCGSFEHGARQCKQGQDCYICKKTGHCAKSCPEKHKGSSQISEICLRCGDSEHNMFSCMNDYAVEDLKEIQCYICKRFGHLCCIDFTDTGPREVSCYNCGQSGHTGSGCAKQHGETSGAVSSTLCFKCGEEGHFARGCTTYAKRDWSKGEFSTPIQHFTRGVRDSYGARSLPHDIGKARKKKSIHYEGSGSVTPGKSKHRGGWITDDPGDLPNRKAKPNVWRSPATPTQKVHRTSTFTKRGHVSSSRSPSKRAKLVPGTPSSHGSAKPYYHHRYSASRFSNSSSGGVRRSYNW</sequence>
<keyword evidence="1" id="KW-0863">Zinc-finger</keyword>
<evidence type="ECO:0000313" key="5">
    <source>
        <dbReference type="Proteomes" id="UP000195402"/>
    </source>
</evidence>
<protein>
    <submittedName>
        <fullName evidence="4">Zinc finger protein</fullName>
    </submittedName>
</protein>
<feature type="domain" description="CCHC-type" evidence="3">
    <location>
        <begin position="203"/>
        <end position="216"/>
    </location>
</feature>
<keyword evidence="1" id="KW-0479">Metal-binding</keyword>
<feature type="compositionally biased region" description="Low complexity" evidence="2">
    <location>
        <begin position="53"/>
        <end position="63"/>
    </location>
</feature>
<dbReference type="EMBL" id="MVGT01000354">
    <property type="protein sequence ID" value="OVA18883.1"/>
    <property type="molecule type" value="Genomic_DNA"/>
</dbReference>
<dbReference type="InterPro" id="IPR001878">
    <property type="entry name" value="Znf_CCHC"/>
</dbReference>
<keyword evidence="1" id="KW-0862">Zinc</keyword>
<dbReference type="FunCoup" id="A0A200R888">
    <property type="interactions" value="979"/>
</dbReference>
<organism evidence="4 5">
    <name type="scientific">Macleaya cordata</name>
    <name type="common">Five-seeded plume-poppy</name>
    <name type="synonym">Bocconia cordata</name>
    <dbReference type="NCBI Taxonomy" id="56857"/>
    <lineage>
        <taxon>Eukaryota</taxon>
        <taxon>Viridiplantae</taxon>
        <taxon>Streptophyta</taxon>
        <taxon>Embryophyta</taxon>
        <taxon>Tracheophyta</taxon>
        <taxon>Spermatophyta</taxon>
        <taxon>Magnoliopsida</taxon>
        <taxon>Ranunculales</taxon>
        <taxon>Papaveraceae</taxon>
        <taxon>Papaveroideae</taxon>
        <taxon>Macleaya</taxon>
    </lineage>
</organism>
<feature type="region of interest" description="Disordered" evidence="2">
    <location>
        <begin position="46"/>
        <end position="102"/>
    </location>
</feature>
<name>A0A200R888_MACCD</name>
<evidence type="ECO:0000259" key="3">
    <source>
        <dbReference type="PROSITE" id="PS50158"/>
    </source>
</evidence>
<dbReference type="Pfam" id="PF00098">
    <property type="entry name" value="zf-CCHC"/>
    <property type="match status" value="3"/>
</dbReference>
<gene>
    <name evidence="4" type="ORF">BVC80_8505g10</name>
</gene>
<feature type="domain" description="CCHC-type" evidence="3">
    <location>
        <begin position="351"/>
        <end position="364"/>
    </location>
</feature>
<feature type="region of interest" description="Disordered" evidence="2">
    <location>
        <begin position="1"/>
        <end position="31"/>
    </location>
</feature>
<evidence type="ECO:0000256" key="1">
    <source>
        <dbReference type="PROSITE-ProRule" id="PRU00047"/>
    </source>
</evidence>
<evidence type="ECO:0000256" key="2">
    <source>
        <dbReference type="SAM" id="MobiDB-lite"/>
    </source>
</evidence>
<dbReference type="InParanoid" id="A0A200R888"/>
<reference evidence="4 5" key="1">
    <citation type="journal article" date="2017" name="Mol. Plant">
        <title>The Genome of Medicinal Plant Macleaya cordata Provides New Insights into Benzylisoquinoline Alkaloids Metabolism.</title>
        <authorList>
            <person name="Liu X."/>
            <person name="Liu Y."/>
            <person name="Huang P."/>
            <person name="Ma Y."/>
            <person name="Qing Z."/>
            <person name="Tang Q."/>
            <person name="Cao H."/>
            <person name="Cheng P."/>
            <person name="Zheng Y."/>
            <person name="Yuan Z."/>
            <person name="Zhou Y."/>
            <person name="Liu J."/>
            <person name="Tang Z."/>
            <person name="Zhuo Y."/>
            <person name="Zhang Y."/>
            <person name="Yu L."/>
            <person name="Huang J."/>
            <person name="Yang P."/>
            <person name="Peng Q."/>
            <person name="Zhang J."/>
            <person name="Jiang W."/>
            <person name="Zhang Z."/>
            <person name="Lin K."/>
            <person name="Ro D.K."/>
            <person name="Chen X."/>
            <person name="Xiong X."/>
            <person name="Shang Y."/>
            <person name="Huang S."/>
            <person name="Zeng J."/>
        </authorList>
    </citation>
    <scope>NUCLEOTIDE SEQUENCE [LARGE SCALE GENOMIC DNA]</scope>
    <source>
        <strain evidence="5">cv. BLH2017</strain>
        <tissue evidence="4">Root</tissue>
    </source>
</reference>
<feature type="domain" description="CCHC-type" evidence="3">
    <location>
        <begin position="322"/>
        <end position="335"/>
    </location>
</feature>
<dbReference type="Proteomes" id="UP000195402">
    <property type="component" value="Unassembled WGS sequence"/>
</dbReference>
<dbReference type="PANTHER" id="PTHR46978">
    <property type="entry name" value="ZINC KNUCKLE (CCHC-TYPE) FAMILY PROTEIN"/>
    <property type="match status" value="1"/>
</dbReference>
<dbReference type="AlphaFoldDB" id="A0A200R888"/>
<dbReference type="GO" id="GO:0008270">
    <property type="term" value="F:zinc ion binding"/>
    <property type="evidence" value="ECO:0007669"/>
    <property type="project" value="UniProtKB-KW"/>
</dbReference>
<feature type="region of interest" description="Disordered" evidence="2">
    <location>
        <begin position="402"/>
        <end position="495"/>
    </location>
</feature>
<dbReference type="PANTHER" id="PTHR46978:SF1">
    <property type="entry name" value="ZINC KNUCKLE (CCHC-TYPE) FAMILY PROTEIN"/>
    <property type="match status" value="1"/>
</dbReference>
<dbReference type="OMA" id="GWIMDDP"/>
<dbReference type="GO" id="GO:0003676">
    <property type="term" value="F:nucleic acid binding"/>
    <property type="evidence" value="ECO:0007669"/>
    <property type="project" value="InterPro"/>
</dbReference>